<dbReference type="Pfam" id="PF01346">
    <property type="entry name" value="FKBP_N"/>
    <property type="match status" value="1"/>
</dbReference>
<evidence type="ECO:0000256" key="7">
    <source>
        <dbReference type="PROSITE-ProRule" id="PRU00277"/>
    </source>
</evidence>
<dbReference type="InterPro" id="IPR000774">
    <property type="entry name" value="PPIase_FKBP_N"/>
</dbReference>
<dbReference type="PATRIC" id="fig|1307839.3.peg.1770"/>
<dbReference type="InterPro" id="IPR046357">
    <property type="entry name" value="PPIase_dom_sf"/>
</dbReference>
<dbReference type="OrthoDB" id="9814548at2"/>
<dbReference type="Pfam" id="PF00254">
    <property type="entry name" value="FKBP_C"/>
    <property type="match status" value="1"/>
</dbReference>
<evidence type="ECO:0000313" key="12">
    <source>
        <dbReference type="Proteomes" id="UP000064893"/>
    </source>
</evidence>
<dbReference type="PANTHER" id="PTHR43811:SF19">
    <property type="entry name" value="39 KDA FK506-BINDING NUCLEAR PROTEIN"/>
    <property type="match status" value="1"/>
</dbReference>
<keyword evidence="5 7" id="KW-0697">Rotamase</keyword>
<dbReference type="PANTHER" id="PTHR43811">
    <property type="entry name" value="FKBP-TYPE PEPTIDYL-PROLYL CIS-TRANS ISOMERASE FKPA"/>
    <property type="match status" value="1"/>
</dbReference>
<evidence type="ECO:0000256" key="8">
    <source>
        <dbReference type="SAM" id="Coils"/>
    </source>
</evidence>
<sequence precursor="true">MKLTQIIAILAISAVFFACNNQNASKSEMKTQKDSTSYALGALQAEGFLDQMEKFKVLKHIDTKWFLKGAEDYTSGEKAMDFSSVQMTLSNVIRNIQADSAYTMPEASTGEEMQNVSDSFGYALGAQLVEGINRTLVQMKATADIDSSFVMTGINDVMTDSSQIDQKTGTELLNKMVQKARAAQMEAQQQQESANAEQYADNKKAGEDFLEENKQRPEVKVTESGLQYEVLKKGTGASPAATDKVKVHYHGTLIDGTVFDSSVERGEPITFGLNQVIPGWTEGVQLMKEGAKYKFYIPQELAYGGADKGKIKPYSTLIFEVELLEVVK</sequence>
<dbReference type="AlphaFoldDB" id="A0A0S2HZ74"/>
<protein>
    <recommendedName>
        <fullName evidence="3 7">peptidylprolyl isomerase</fullName>
        <ecNumber evidence="3 7">5.2.1.8</ecNumber>
    </recommendedName>
</protein>
<keyword evidence="8" id="KW-0175">Coiled coil</keyword>
<dbReference type="RefSeq" id="WP_057952781.1">
    <property type="nucleotide sequence ID" value="NZ_CP013118.1"/>
</dbReference>
<evidence type="ECO:0000256" key="9">
    <source>
        <dbReference type="SAM" id="SignalP"/>
    </source>
</evidence>
<organism evidence="11 12">
    <name type="scientific">Salinivirga cyanobacteriivorans</name>
    <dbReference type="NCBI Taxonomy" id="1307839"/>
    <lineage>
        <taxon>Bacteria</taxon>
        <taxon>Pseudomonadati</taxon>
        <taxon>Bacteroidota</taxon>
        <taxon>Bacteroidia</taxon>
        <taxon>Bacteroidales</taxon>
        <taxon>Salinivirgaceae</taxon>
        <taxon>Salinivirga</taxon>
    </lineage>
</organism>
<evidence type="ECO:0000313" key="11">
    <source>
        <dbReference type="EMBL" id="ALO15313.1"/>
    </source>
</evidence>
<evidence type="ECO:0000256" key="4">
    <source>
        <dbReference type="ARBA" id="ARBA00022729"/>
    </source>
</evidence>
<keyword evidence="4 9" id="KW-0732">Signal</keyword>
<accession>A0A0S2HZ74</accession>
<dbReference type="InterPro" id="IPR036944">
    <property type="entry name" value="PPIase_FKBP_N_sf"/>
</dbReference>
<dbReference type="GO" id="GO:0006457">
    <property type="term" value="P:protein folding"/>
    <property type="evidence" value="ECO:0007669"/>
    <property type="project" value="InterPro"/>
</dbReference>
<feature type="signal peptide" evidence="9">
    <location>
        <begin position="1"/>
        <end position="18"/>
    </location>
</feature>
<keyword evidence="12" id="KW-1185">Reference proteome</keyword>
<comment type="similarity">
    <text evidence="2">Belongs to the FKBP-type PPIase family.</text>
</comment>
<keyword evidence="6 7" id="KW-0413">Isomerase</keyword>
<dbReference type="Gene3D" id="3.10.50.40">
    <property type="match status" value="1"/>
</dbReference>
<dbReference type="Proteomes" id="UP000064893">
    <property type="component" value="Chromosome"/>
</dbReference>
<dbReference type="STRING" id="1307839.L21SP5_01670"/>
<dbReference type="EMBL" id="CP013118">
    <property type="protein sequence ID" value="ALO15313.1"/>
    <property type="molecule type" value="Genomic_DNA"/>
</dbReference>
<feature type="domain" description="PPIase FKBP-type" evidence="10">
    <location>
        <begin position="242"/>
        <end position="327"/>
    </location>
</feature>
<evidence type="ECO:0000259" key="10">
    <source>
        <dbReference type="PROSITE" id="PS50059"/>
    </source>
</evidence>
<dbReference type="GO" id="GO:0003755">
    <property type="term" value="F:peptidyl-prolyl cis-trans isomerase activity"/>
    <property type="evidence" value="ECO:0007669"/>
    <property type="project" value="UniProtKB-KW"/>
</dbReference>
<dbReference type="Gene3D" id="1.10.287.460">
    <property type="entry name" value="Peptidyl-prolyl cis-trans isomerase, FKBP-type, N-terminal domain"/>
    <property type="match status" value="2"/>
</dbReference>
<gene>
    <name evidence="11" type="primary">fklB</name>
    <name evidence="11" type="ORF">L21SP5_01670</name>
</gene>
<dbReference type="PROSITE" id="PS50059">
    <property type="entry name" value="FKBP_PPIASE"/>
    <property type="match status" value="1"/>
</dbReference>
<evidence type="ECO:0000256" key="5">
    <source>
        <dbReference type="ARBA" id="ARBA00023110"/>
    </source>
</evidence>
<dbReference type="EC" id="5.2.1.8" evidence="3 7"/>
<reference evidence="11 12" key="1">
    <citation type="submission" date="2015-11" db="EMBL/GenBank/DDBJ databases">
        <title>Description and complete genome sequence of a novel strain predominating in hypersaline microbial mats and representing a new family of the Bacteriodetes phylum.</title>
        <authorList>
            <person name="Spring S."/>
            <person name="Bunk B."/>
            <person name="Sproer C."/>
            <person name="Klenk H.-P."/>
        </authorList>
    </citation>
    <scope>NUCLEOTIDE SEQUENCE [LARGE SCALE GENOMIC DNA]</scope>
    <source>
        <strain evidence="11 12">L21-Spi-D4</strain>
    </source>
</reference>
<evidence type="ECO:0000256" key="3">
    <source>
        <dbReference type="ARBA" id="ARBA00013194"/>
    </source>
</evidence>
<evidence type="ECO:0000256" key="1">
    <source>
        <dbReference type="ARBA" id="ARBA00000971"/>
    </source>
</evidence>
<evidence type="ECO:0000256" key="6">
    <source>
        <dbReference type="ARBA" id="ARBA00023235"/>
    </source>
</evidence>
<feature type="coiled-coil region" evidence="8">
    <location>
        <begin position="173"/>
        <end position="202"/>
    </location>
</feature>
<comment type="catalytic activity">
    <reaction evidence="1 7">
        <text>[protein]-peptidylproline (omega=180) = [protein]-peptidylproline (omega=0)</text>
        <dbReference type="Rhea" id="RHEA:16237"/>
        <dbReference type="Rhea" id="RHEA-COMP:10747"/>
        <dbReference type="Rhea" id="RHEA-COMP:10748"/>
        <dbReference type="ChEBI" id="CHEBI:83833"/>
        <dbReference type="ChEBI" id="CHEBI:83834"/>
        <dbReference type="EC" id="5.2.1.8"/>
    </reaction>
</comment>
<dbReference type="FunFam" id="3.10.50.40:FF:000045">
    <property type="entry name" value="Peptidyl-prolyl cis-trans isomerase"/>
    <property type="match status" value="1"/>
</dbReference>
<dbReference type="KEGG" id="blq:L21SP5_01670"/>
<evidence type="ECO:0000256" key="2">
    <source>
        <dbReference type="ARBA" id="ARBA00006577"/>
    </source>
</evidence>
<dbReference type="PROSITE" id="PS51257">
    <property type="entry name" value="PROKAR_LIPOPROTEIN"/>
    <property type="match status" value="1"/>
</dbReference>
<feature type="chain" id="PRO_5006599550" description="peptidylprolyl isomerase" evidence="9">
    <location>
        <begin position="19"/>
        <end position="328"/>
    </location>
</feature>
<dbReference type="InterPro" id="IPR001179">
    <property type="entry name" value="PPIase_FKBP_dom"/>
</dbReference>
<name>A0A0S2HZ74_9BACT</name>
<proteinExistence type="inferred from homology"/>
<dbReference type="SUPFAM" id="SSF54534">
    <property type="entry name" value="FKBP-like"/>
    <property type="match status" value="1"/>
</dbReference>